<evidence type="ECO:0000256" key="1">
    <source>
        <dbReference type="SAM" id="MobiDB-lite"/>
    </source>
</evidence>
<dbReference type="Proteomes" id="UP001163846">
    <property type="component" value="Unassembled WGS sequence"/>
</dbReference>
<feature type="region of interest" description="Disordered" evidence="1">
    <location>
        <begin position="22"/>
        <end position="90"/>
    </location>
</feature>
<gene>
    <name evidence="2" type="ORF">F5878DRAFT_665381</name>
</gene>
<accession>A0AA38NZY2</accession>
<feature type="compositionally biased region" description="Basic and acidic residues" evidence="1">
    <location>
        <begin position="55"/>
        <end position="75"/>
    </location>
</feature>
<evidence type="ECO:0000313" key="3">
    <source>
        <dbReference type="Proteomes" id="UP001163846"/>
    </source>
</evidence>
<organism evidence="2 3">
    <name type="scientific">Lentinula raphanica</name>
    <dbReference type="NCBI Taxonomy" id="153919"/>
    <lineage>
        <taxon>Eukaryota</taxon>
        <taxon>Fungi</taxon>
        <taxon>Dikarya</taxon>
        <taxon>Basidiomycota</taxon>
        <taxon>Agaricomycotina</taxon>
        <taxon>Agaricomycetes</taxon>
        <taxon>Agaricomycetidae</taxon>
        <taxon>Agaricales</taxon>
        <taxon>Marasmiineae</taxon>
        <taxon>Omphalotaceae</taxon>
        <taxon>Lentinula</taxon>
    </lineage>
</organism>
<protein>
    <submittedName>
        <fullName evidence="2">Uncharacterized protein</fullName>
    </submittedName>
</protein>
<name>A0AA38NZY2_9AGAR</name>
<reference evidence="2" key="1">
    <citation type="submission" date="2022-08" db="EMBL/GenBank/DDBJ databases">
        <authorList>
            <consortium name="DOE Joint Genome Institute"/>
            <person name="Min B."/>
            <person name="Riley R."/>
            <person name="Sierra-Patev S."/>
            <person name="Naranjo-Ortiz M."/>
            <person name="Looney B."/>
            <person name="Konkel Z."/>
            <person name="Slot J.C."/>
            <person name="Sakamoto Y."/>
            <person name="Steenwyk J.L."/>
            <person name="Rokas A."/>
            <person name="Carro J."/>
            <person name="Camarero S."/>
            <person name="Ferreira P."/>
            <person name="Molpeceres G."/>
            <person name="Ruiz-Duenas F.J."/>
            <person name="Serrano A."/>
            <person name="Henrissat B."/>
            <person name="Drula E."/>
            <person name="Hughes K.W."/>
            <person name="Mata J.L."/>
            <person name="Ishikawa N.K."/>
            <person name="Vargas-Isla R."/>
            <person name="Ushijima S."/>
            <person name="Smith C.A."/>
            <person name="Ahrendt S."/>
            <person name="Andreopoulos W."/>
            <person name="He G."/>
            <person name="Labutti K."/>
            <person name="Lipzen A."/>
            <person name="Ng V."/>
            <person name="Sandor L."/>
            <person name="Barry K."/>
            <person name="Martinez A.T."/>
            <person name="Xiao Y."/>
            <person name="Gibbons J.G."/>
            <person name="Terashima K."/>
            <person name="Hibbett D.S."/>
            <person name="Grigoriev I.V."/>
        </authorList>
    </citation>
    <scope>NUCLEOTIDE SEQUENCE</scope>
    <source>
        <strain evidence="2">TFB9207</strain>
    </source>
</reference>
<comment type="caution">
    <text evidence="2">The sequence shown here is derived from an EMBL/GenBank/DDBJ whole genome shotgun (WGS) entry which is preliminary data.</text>
</comment>
<keyword evidence="3" id="KW-1185">Reference proteome</keyword>
<evidence type="ECO:0000313" key="2">
    <source>
        <dbReference type="EMBL" id="KAJ3833753.1"/>
    </source>
</evidence>
<sequence length="149" mass="16983">MNLPPKGRLKFDVSLTKLIQPGADFTSYRPATLGRQSHQEPQEEVSLTPQQQARRLYEERNRDQRREKAREHVDKNQPQNKEKSKKGMKRHIANVIERSVDSKRIDDDASATSTSIVQNLSISIGSDEMDTYNAPRTIEIVASSLEHSV</sequence>
<dbReference type="EMBL" id="MU806640">
    <property type="protein sequence ID" value="KAJ3833753.1"/>
    <property type="molecule type" value="Genomic_DNA"/>
</dbReference>
<dbReference type="AlphaFoldDB" id="A0AA38NZY2"/>
<proteinExistence type="predicted"/>